<dbReference type="PANTHER" id="PTHR34322">
    <property type="entry name" value="TRANSPOSASE, Y1_TNP DOMAIN-CONTAINING"/>
    <property type="match status" value="1"/>
</dbReference>
<dbReference type="AlphaFoldDB" id="A0A7K0FVP4"/>
<sequence>MVLTRADFKANDLNNAMGVLLRSYTRAINLQEKRTGSLFQQKTKAKELIDMNDNNAVSYLAICAHYIHQNPVRAGLTKSLNQWQFSSYLVLLGLRNGTLCNQELFFALSGISKDDFIEESEAMLNFKRNEWKP</sequence>
<dbReference type="Proteomes" id="UP000487757">
    <property type="component" value="Unassembled WGS sequence"/>
</dbReference>
<proteinExistence type="predicted"/>
<evidence type="ECO:0008006" key="3">
    <source>
        <dbReference type="Google" id="ProtNLM"/>
    </source>
</evidence>
<accession>A0A7K0FVP4</accession>
<comment type="caution">
    <text evidence="1">The sequence shown here is derived from an EMBL/GenBank/DDBJ whole genome shotgun (WGS) entry which is preliminary data.</text>
</comment>
<dbReference type="OrthoDB" id="9788881at2"/>
<dbReference type="PANTHER" id="PTHR34322:SF2">
    <property type="entry name" value="TRANSPOSASE IS200-LIKE DOMAIN-CONTAINING PROTEIN"/>
    <property type="match status" value="1"/>
</dbReference>
<dbReference type="RefSeq" id="WP_154279753.1">
    <property type="nucleotide sequence ID" value="NZ_WKKH01000006.1"/>
</dbReference>
<protein>
    <recommendedName>
        <fullName evidence="3">Transposase</fullName>
    </recommendedName>
</protein>
<dbReference type="Gene3D" id="3.30.70.1290">
    <property type="entry name" value="Transposase IS200-like"/>
    <property type="match status" value="1"/>
</dbReference>
<name>A0A7K0FVP4_9SPHI</name>
<keyword evidence="2" id="KW-1185">Reference proteome</keyword>
<organism evidence="1 2">
    <name type="scientific">Pedobacter petrophilus</name>
    <dbReference type="NCBI Taxonomy" id="1908241"/>
    <lineage>
        <taxon>Bacteria</taxon>
        <taxon>Pseudomonadati</taxon>
        <taxon>Bacteroidota</taxon>
        <taxon>Sphingobacteriia</taxon>
        <taxon>Sphingobacteriales</taxon>
        <taxon>Sphingobacteriaceae</taxon>
        <taxon>Pedobacter</taxon>
    </lineage>
</organism>
<evidence type="ECO:0000313" key="1">
    <source>
        <dbReference type="EMBL" id="MRX75595.1"/>
    </source>
</evidence>
<reference evidence="1 2" key="1">
    <citation type="submission" date="2019-11" db="EMBL/GenBank/DDBJ databases">
        <title>Pedobacter petrophilus genome.</title>
        <authorList>
            <person name="Feldbauer M.J."/>
            <person name="Newman J.D."/>
        </authorList>
    </citation>
    <scope>NUCLEOTIDE SEQUENCE [LARGE SCALE GENOMIC DNA]</scope>
    <source>
        <strain evidence="1 2">LMG 29686</strain>
    </source>
</reference>
<dbReference type="GO" id="GO:0004803">
    <property type="term" value="F:transposase activity"/>
    <property type="evidence" value="ECO:0007669"/>
    <property type="project" value="InterPro"/>
</dbReference>
<dbReference type="GO" id="GO:0003677">
    <property type="term" value="F:DNA binding"/>
    <property type="evidence" value="ECO:0007669"/>
    <property type="project" value="InterPro"/>
</dbReference>
<evidence type="ECO:0000313" key="2">
    <source>
        <dbReference type="Proteomes" id="UP000487757"/>
    </source>
</evidence>
<dbReference type="InterPro" id="IPR036515">
    <property type="entry name" value="Transposase_17_sf"/>
</dbReference>
<gene>
    <name evidence="1" type="ORF">GJU39_05780</name>
</gene>
<dbReference type="GO" id="GO:0006313">
    <property type="term" value="P:DNA transposition"/>
    <property type="evidence" value="ECO:0007669"/>
    <property type="project" value="InterPro"/>
</dbReference>
<dbReference type="EMBL" id="WKKH01000006">
    <property type="protein sequence ID" value="MRX75595.1"/>
    <property type="molecule type" value="Genomic_DNA"/>
</dbReference>